<comment type="similarity">
    <text evidence="1">Belongs to the TENT family.</text>
</comment>
<dbReference type="EC" id="2.7.7.19" evidence="2"/>
<sequence>MSSLLLMKSKRTMNTRCSTFENRNVSYLDIENPKNGQNGLSSCSDVESDLSEHSNISANTKFKTVHKKPQLKLNKTKSVPHLPSCSNSAIHKTYSHQNLNNHRHANYNKNMSNLFTKNWTTLQNSKYFISNEIKYELASTSSITNSMRLNNVKLNSIMTPSPNENASVDFNKKSIKFLSQKQKFRLANILTSKIPIHGKGDFPTIDVELMDFITKLADSISSSQINLNGVRLNGTTASYILANPDYNNTVTYTDIDLIFCVDLSDSQAFELVRTAVFETLLSLIEDYSMSINNIIDAYVVKMLKIDTPSDCWSLIALSNNLGRNLEIKFVDKIQRQFEFSVDSFQIELMPLLKEGEYEFNDMDNSVNSTSSLSSSLGSITFNDVNSTLKPNQEPRDTNVIRKIVYSNLYAESVYGNFNIALYHLNHKMIVTRAPENIRGGGLLKYVSLVLQNYRFNKYNDINNLIIFMCSRFFIDFKKFEMQRIQIEKYISSHFIGNYIHKKNYLECLYYVIRMGSMCLMPSDLYRILAFLEMGVKYCLYVHDTIQHYPILKDYFTENIVFYYSNGGPKIRSSFKTMLNIDQILNPMKTTFSPFQSPYSDFSNIKTESFAFIHVPPLTKYYGHVNLQYRNSFNQKYQAYCGQPYFNPFIPSCFYNPVNRGATPNLGNVNISNSGSSANLEDEKRDVNPDNGAYPGIMNTRYPTPNVTHVPRFYPVIPLYHKYNQTNYLLNQSHSSHVMRSNEHCYEPGMYYTPVNSNTINDKICSNMPKPNQYK</sequence>
<feature type="region of interest" description="Disordered" evidence="5">
    <location>
        <begin position="672"/>
        <end position="693"/>
    </location>
</feature>
<dbReference type="AlphaFoldDB" id="A0A177BA55"/>
<gene>
    <name evidence="6" type="ORF">A3Q56_01842</name>
</gene>
<keyword evidence="3" id="KW-0808">Transferase</keyword>
<comment type="caution">
    <text evidence="6">The sequence shown here is derived from an EMBL/GenBank/DDBJ whole genome shotgun (WGS) entry which is preliminary data.</text>
</comment>
<evidence type="ECO:0000256" key="2">
    <source>
        <dbReference type="ARBA" id="ARBA00012388"/>
    </source>
</evidence>
<dbReference type="Pfam" id="PF07984">
    <property type="entry name" value="NTP_transf_7"/>
    <property type="match status" value="2"/>
</dbReference>
<dbReference type="Proteomes" id="UP000078046">
    <property type="component" value="Unassembled WGS sequence"/>
</dbReference>
<evidence type="ECO:0000256" key="5">
    <source>
        <dbReference type="SAM" id="MobiDB-lite"/>
    </source>
</evidence>
<dbReference type="GO" id="GO:0048255">
    <property type="term" value="P:mRNA stabilization"/>
    <property type="evidence" value="ECO:0007669"/>
    <property type="project" value="TreeGrafter"/>
</dbReference>
<keyword evidence="7" id="KW-1185">Reference proteome</keyword>
<dbReference type="PANTHER" id="PTHR12974">
    <property type="entry name" value="PRION-LIKE- Q/N-RICH -DOMAIN-BEARING PROTEIN PROTEIN 44"/>
    <property type="match status" value="1"/>
</dbReference>
<evidence type="ECO:0000256" key="3">
    <source>
        <dbReference type="ARBA" id="ARBA00022679"/>
    </source>
</evidence>
<organism evidence="6 7">
    <name type="scientific">Intoshia linei</name>
    <dbReference type="NCBI Taxonomy" id="1819745"/>
    <lineage>
        <taxon>Eukaryota</taxon>
        <taxon>Metazoa</taxon>
        <taxon>Spiralia</taxon>
        <taxon>Lophotrochozoa</taxon>
        <taxon>Mesozoa</taxon>
        <taxon>Orthonectida</taxon>
        <taxon>Rhopaluridae</taxon>
        <taxon>Intoshia</taxon>
    </lineage>
</organism>
<dbReference type="PANTHER" id="PTHR12974:SF36">
    <property type="entry name" value="POLYNUCLEOTIDE ADENYLYLTRANSFERASE"/>
    <property type="match status" value="1"/>
</dbReference>
<comment type="catalytic activity">
    <reaction evidence="4">
        <text>RNA(n) + ATP = RNA(n)-3'-adenine ribonucleotide + diphosphate</text>
        <dbReference type="Rhea" id="RHEA:11332"/>
        <dbReference type="Rhea" id="RHEA-COMP:14527"/>
        <dbReference type="Rhea" id="RHEA-COMP:17347"/>
        <dbReference type="ChEBI" id="CHEBI:30616"/>
        <dbReference type="ChEBI" id="CHEBI:33019"/>
        <dbReference type="ChEBI" id="CHEBI:140395"/>
        <dbReference type="ChEBI" id="CHEBI:173115"/>
        <dbReference type="EC" id="2.7.7.19"/>
    </reaction>
    <physiologicalReaction direction="left-to-right" evidence="4">
        <dbReference type="Rhea" id="RHEA:11333"/>
    </physiologicalReaction>
</comment>
<evidence type="ECO:0000313" key="7">
    <source>
        <dbReference type="Proteomes" id="UP000078046"/>
    </source>
</evidence>
<proteinExistence type="inferred from homology"/>
<dbReference type="OrthoDB" id="10065073at2759"/>
<evidence type="ECO:0000256" key="1">
    <source>
        <dbReference type="ARBA" id="ARBA00007631"/>
    </source>
</evidence>
<accession>A0A177BA55</accession>
<dbReference type="InterPro" id="IPR012937">
    <property type="entry name" value="TET5"/>
</dbReference>
<evidence type="ECO:0000313" key="6">
    <source>
        <dbReference type="EMBL" id="OAF70431.1"/>
    </source>
</evidence>
<name>A0A177BA55_9BILA</name>
<dbReference type="GO" id="GO:0003723">
    <property type="term" value="F:RNA binding"/>
    <property type="evidence" value="ECO:0007669"/>
    <property type="project" value="TreeGrafter"/>
</dbReference>
<dbReference type="GO" id="GO:1990817">
    <property type="term" value="F:poly(A) RNA polymerase activity"/>
    <property type="evidence" value="ECO:0007669"/>
    <property type="project" value="UniProtKB-EC"/>
</dbReference>
<protein>
    <recommendedName>
        <fullName evidence="2">polynucleotide adenylyltransferase</fullName>
        <ecNumber evidence="2">2.7.7.19</ecNumber>
    </recommendedName>
</protein>
<reference evidence="6 7" key="1">
    <citation type="submission" date="2016-04" db="EMBL/GenBank/DDBJ databases">
        <title>The genome of Intoshia linei affirms orthonectids as highly simplified spiralians.</title>
        <authorList>
            <person name="Mikhailov K.V."/>
            <person name="Slusarev G.S."/>
            <person name="Nikitin M.A."/>
            <person name="Logacheva M.D."/>
            <person name="Penin A."/>
            <person name="Aleoshin V."/>
            <person name="Panchin Y.V."/>
        </authorList>
    </citation>
    <scope>NUCLEOTIDE SEQUENCE [LARGE SCALE GENOMIC DNA]</scope>
    <source>
        <strain evidence="6">Intl2013</strain>
        <tissue evidence="6">Whole animal</tissue>
    </source>
</reference>
<evidence type="ECO:0000256" key="4">
    <source>
        <dbReference type="ARBA" id="ARBA00047933"/>
    </source>
</evidence>
<dbReference type="EMBL" id="LWCA01000149">
    <property type="protein sequence ID" value="OAF70431.1"/>
    <property type="molecule type" value="Genomic_DNA"/>
</dbReference>
<dbReference type="SMART" id="SM01153">
    <property type="entry name" value="DUF1693"/>
    <property type="match status" value="1"/>
</dbReference>